<organism evidence="1">
    <name type="scientific">Anguilla anguilla</name>
    <name type="common">European freshwater eel</name>
    <name type="synonym">Muraena anguilla</name>
    <dbReference type="NCBI Taxonomy" id="7936"/>
    <lineage>
        <taxon>Eukaryota</taxon>
        <taxon>Metazoa</taxon>
        <taxon>Chordata</taxon>
        <taxon>Craniata</taxon>
        <taxon>Vertebrata</taxon>
        <taxon>Euteleostomi</taxon>
        <taxon>Actinopterygii</taxon>
        <taxon>Neopterygii</taxon>
        <taxon>Teleostei</taxon>
        <taxon>Anguilliformes</taxon>
        <taxon>Anguillidae</taxon>
        <taxon>Anguilla</taxon>
    </lineage>
</organism>
<name>A0A0E9SAK1_ANGAN</name>
<dbReference type="EMBL" id="GBXM01070291">
    <property type="protein sequence ID" value="JAH38286.1"/>
    <property type="molecule type" value="Transcribed_RNA"/>
</dbReference>
<proteinExistence type="predicted"/>
<accession>A0A0E9SAK1</accession>
<reference evidence="1" key="1">
    <citation type="submission" date="2014-11" db="EMBL/GenBank/DDBJ databases">
        <authorList>
            <person name="Amaro Gonzalez C."/>
        </authorList>
    </citation>
    <scope>NUCLEOTIDE SEQUENCE</scope>
</reference>
<evidence type="ECO:0000313" key="1">
    <source>
        <dbReference type="EMBL" id="JAH38286.1"/>
    </source>
</evidence>
<reference evidence="1" key="2">
    <citation type="journal article" date="2015" name="Fish Shellfish Immunol.">
        <title>Early steps in the European eel (Anguilla anguilla)-Vibrio vulnificus interaction in the gills: Role of the RtxA13 toxin.</title>
        <authorList>
            <person name="Callol A."/>
            <person name="Pajuelo D."/>
            <person name="Ebbesson L."/>
            <person name="Teles M."/>
            <person name="MacKenzie S."/>
            <person name="Amaro C."/>
        </authorList>
    </citation>
    <scope>NUCLEOTIDE SEQUENCE</scope>
</reference>
<protein>
    <submittedName>
        <fullName evidence="1">Uncharacterized protein</fullName>
    </submittedName>
</protein>
<sequence>MHEIPIGHNFAVAASGVHQYALEPQTPIELAQLCQIATNWFDFYSEYLFFRG</sequence>
<dbReference type="AlphaFoldDB" id="A0A0E9SAK1"/>